<feature type="transmembrane region" description="Helical" evidence="1">
    <location>
        <begin position="5"/>
        <end position="21"/>
    </location>
</feature>
<keyword evidence="1" id="KW-0812">Transmembrane</keyword>
<proteinExistence type="predicted"/>
<organism evidence="2 3">
    <name type="scientific">Thalassomonas haliotis</name>
    <dbReference type="NCBI Taxonomy" id="485448"/>
    <lineage>
        <taxon>Bacteria</taxon>
        <taxon>Pseudomonadati</taxon>
        <taxon>Pseudomonadota</taxon>
        <taxon>Gammaproteobacteria</taxon>
        <taxon>Alteromonadales</taxon>
        <taxon>Colwelliaceae</taxon>
        <taxon>Thalassomonas</taxon>
    </lineage>
</organism>
<dbReference type="Proteomes" id="UP001215231">
    <property type="component" value="Chromosome"/>
</dbReference>
<dbReference type="RefSeq" id="WP_274050992.1">
    <property type="nucleotide sequence ID" value="NZ_CP059693.1"/>
</dbReference>
<reference evidence="2 3" key="1">
    <citation type="journal article" date="2022" name="Mar. Drugs">
        <title>Bioassay-Guided Fractionation Leads to the Detection of Cholic Acid Generated by the Rare Thalassomonas sp.</title>
        <authorList>
            <person name="Pheiffer F."/>
            <person name="Schneider Y.K."/>
            <person name="Hansen E.H."/>
            <person name="Andersen J.H."/>
            <person name="Isaksson J."/>
            <person name="Busche T."/>
            <person name="R C."/>
            <person name="Kalinowski J."/>
            <person name="Zyl L.V."/>
            <person name="Trindade M."/>
        </authorList>
    </citation>
    <scope>NUCLEOTIDE SEQUENCE [LARGE SCALE GENOMIC DNA]</scope>
    <source>
        <strain evidence="2 3">A5K-61T</strain>
    </source>
</reference>
<evidence type="ECO:0000313" key="2">
    <source>
        <dbReference type="EMBL" id="WDE10923.1"/>
    </source>
</evidence>
<name>A0ABY7VBC0_9GAMM</name>
<keyword evidence="3" id="KW-1185">Reference proteome</keyword>
<evidence type="ECO:0000313" key="3">
    <source>
        <dbReference type="Proteomes" id="UP001215231"/>
    </source>
</evidence>
<feature type="transmembrane region" description="Helical" evidence="1">
    <location>
        <begin position="33"/>
        <end position="54"/>
    </location>
</feature>
<protein>
    <submittedName>
        <fullName evidence="2">Uncharacterized protein</fullName>
    </submittedName>
</protein>
<evidence type="ECO:0000256" key="1">
    <source>
        <dbReference type="SAM" id="Phobius"/>
    </source>
</evidence>
<sequence length="56" mass="6666">MIKFFILLPILMCGIWWWYLTEKGYTVKDGLRGFAYIISFNAIIIGFFILMIFVTH</sequence>
<keyword evidence="1" id="KW-1133">Transmembrane helix</keyword>
<dbReference type="EMBL" id="CP059693">
    <property type="protein sequence ID" value="WDE10923.1"/>
    <property type="molecule type" value="Genomic_DNA"/>
</dbReference>
<gene>
    <name evidence="2" type="ORF">H3N35_22195</name>
</gene>
<accession>A0ABY7VBC0</accession>
<keyword evidence="1" id="KW-0472">Membrane</keyword>